<feature type="domain" description="Glycosyltransferase 2-like" evidence="4">
    <location>
        <begin position="10"/>
        <end position="170"/>
    </location>
</feature>
<reference evidence="5" key="1">
    <citation type="submission" date="2021-04" db="EMBL/GenBank/DDBJ databases">
        <title>Pseudonocardia sp. nov., isolated from sandy soil of mangrove forest.</title>
        <authorList>
            <person name="Zan Z."/>
            <person name="Huang R."/>
            <person name="Liu W."/>
        </authorList>
    </citation>
    <scope>NUCLEOTIDE SEQUENCE</scope>
    <source>
        <strain evidence="5">S2-4</strain>
    </source>
</reference>
<evidence type="ECO:0000313" key="6">
    <source>
        <dbReference type="Proteomes" id="UP001165283"/>
    </source>
</evidence>
<evidence type="ECO:0000256" key="1">
    <source>
        <dbReference type="ARBA" id="ARBA00006739"/>
    </source>
</evidence>
<dbReference type="InterPro" id="IPR050256">
    <property type="entry name" value="Glycosyltransferase_2"/>
</dbReference>
<dbReference type="Proteomes" id="UP001165283">
    <property type="component" value="Unassembled WGS sequence"/>
</dbReference>
<comment type="similarity">
    <text evidence="1">Belongs to the glycosyltransferase 2 family.</text>
</comment>
<keyword evidence="3" id="KW-0812">Transmembrane</keyword>
<organism evidence="5 6">
    <name type="scientific">Pseudonocardia humida</name>
    <dbReference type="NCBI Taxonomy" id="2800819"/>
    <lineage>
        <taxon>Bacteria</taxon>
        <taxon>Bacillati</taxon>
        <taxon>Actinomycetota</taxon>
        <taxon>Actinomycetes</taxon>
        <taxon>Pseudonocardiales</taxon>
        <taxon>Pseudonocardiaceae</taxon>
        <taxon>Pseudonocardia</taxon>
    </lineage>
</organism>
<keyword evidence="3" id="KW-1133">Transmembrane helix</keyword>
<sequence length="340" mass="37463">MYENHRIAAVVPAYNEEKLITKVITTMPDFVDHIVIVDDKSSDATAERARSTGDPRVLVITHEKNTGVGGAIITGHRAALDLGADIDVVMAGDAQMDPSYLPALLDPIVHEGYGFAKANRFFSTGSYQGMPAYRVLGNIVLSFLTKFASGYWHMFDPQNGYTATRRDVLQRMPMHQLARRYSYENDVLINLNILRVPATDVPIPAVYGDEISSIKLRRVGPEIANLLFRGFWRRFLWKYVVHSFSPVALFVIGGLLLTLFGTAVGIWTIIETIGPPAATAGSVILAVAPFLLGMQMLMYALMLDIQESPDRPSAPPSRQLREDPLPPRAVRQVSSSPPAA</sequence>
<evidence type="ECO:0000313" key="5">
    <source>
        <dbReference type="EMBL" id="MCO1657918.1"/>
    </source>
</evidence>
<dbReference type="Pfam" id="PF00535">
    <property type="entry name" value="Glycos_transf_2"/>
    <property type="match status" value="1"/>
</dbReference>
<name>A0ABT1A4P8_9PSEU</name>
<keyword evidence="3" id="KW-0472">Membrane</keyword>
<dbReference type="InterPro" id="IPR001173">
    <property type="entry name" value="Glyco_trans_2-like"/>
</dbReference>
<comment type="caution">
    <text evidence="5">The sequence shown here is derived from an EMBL/GenBank/DDBJ whole genome shotgun (WGS) entry which is preliminary data.</text>
</comment>
<dbReference type="PANTHER" id="PTHR48090">
    <property type="entry name" value="UNDECAPRENYL-PHOSPHATE 4-DEOXY-4-FORMAMIDO-L-ARABINOSE TRANSFERASE-RELATED"/>
    <property type="match status" value="1"/>
</dbReference>
<protein>
    <submittedName>
        <fullName evidence="5">Glycosyltransferase family 2 protein</fullName>
    </submittedName>
</protein>
<dbReference type="CDD" id="cd04179">
    <property type="entry name" value="DPM_DPG-synthase_like"/>
    <property type="match status" value="1"/>
</dbReference>
<feature type="transmembrane region" description="Helical" evidence="3">
    <location>
        <begin position="282"/>
        <end position="303"/>
    </location>
</feature>
<feature type="transmembrane region" description="Helical" evidence="3">
    <location>
        <begin position="239"/>
        <end position="270"/>
    </location>
</feature>
<keyword evidence="6" id="KW-1185">Reference proteome</keyword>
<dbReference type="Gene3D" id="3.90.550.10">
    <property type="entry name" value="Spore Coat Polysaccharide Biosynthesis Protein SpsA, Chain A"/>
    <property type="match status" value="1"/>
</dbReference>
<evidence type="ECO:0000256" key="2">
    <source>
        <dbReference type="SAM" id="MobiDB-lite"/>
    </source>
</evidence>
<dbReference type="EMBL" id="JAGSOV010000048">
    <property type="protein sequence ID" value="MCO1657918.1"/>
    <property type="molecule type" value="Genomic_DNA"/>
</dbReference>
<dbReference type="SUPFAM" id="SSF53448">
    <property type="entry name" value="Nucleotide-diphospho-sugar transferases"/>
    <property type="match status" value="1"/>
</dbReference>
<accession>A0ABT1A4P8</accession>
<dbReference type="RefSeq" id="WP_252441569.1">
    <property type="nucleotide sequence ID" value="NZ_JAGSOV010000048.1"/>
</dbReference>
<evidence type="ECO:0000256" key="3">
    <source>
        <dbReference type="SAM" id="Phobius"/>
    </source>
</evidence>
<feature type="region of interest" description="Disordered" evidence="2">
    <location>
        <begin position="308"/>
        <end position="340"/>
    </location>
</feature>
<gene>
    <name evidence="5" type="ORF">KDL28_22915</name>
</gene>
<dbReference type="PANTHER" id="PTHR48090:SF7">
    <property type="entry name" value="RFBJ PROTEIN"/>
    <property type="match status" value="1"/>
</dbReference>
<proteinExistence type="inferred from homology"/>
<evidence type="ECO:0000259" key="4">
    <source>
        <dbReference type="Pfam" id="PF00535"/>
    </source>
</evidence>
<dbReference type="InterPro" id="IPR029044">
    <property type="entry name" value="Nucleotide-diphossugar_trans"/>
</dbReference>